<dbReference type="Proteomes" id="UP000886595">
    <property type="component" value="Unassembled WGS sequence"/>
</dbReference>
<evidence type="ECO:0000313" key="2">
    <source>
        <dbReference type="Proteomes" id="UP000886595"/>
    </source>
</evidence>
<gene>
    <name evidence="1" type="ORF">Bca52824_045633</name>
</gene>
<proteinExistence type="predicted"/>
<dbReference type="AlphaFoldDB" id="A0A8X7RIJ4"/>
<name>A0A8X7RIJ4_BRACI</name>
<protein>
    <submittedName>
        <fullName evidence="1">Uncharacterized protein</fullName>
    </submittedName>
</protein>
<dbReference type="OrthoDB" id="10281704at2759"/>
<evidence type="ECO:0000313" key="1">
    <source>
        <dbReference type="EMBL" id="KAG2286029.1"/>
    </source>
</evidence>
<organism evidence="1 2">
    <name type="scientific">Brassica carinata</name>
    <name type="common">Ethiopian mustard</name>
    <name type="synonym">Abyssinian cabbage</name>
    <dbReference type="NCBI Taxonomy" id="52824"/>
    <lineage>
        <taxon>Eukaryota</taxon>
        <taxon>Viridiplantae</taxon>
        <taxon>Streptophyta</taxon>
        <taxon>Embryophyta</taxon>
        <taxon>Tracheophyta</taxon>
        <taxon>Spermatophyta</taxon>
        <taxon>Magnoliopsida</taxon>
        <taxon>eudicotyledons</taxon>
        <taxon>Gunneridae</taxon>
        <taxon>Pentapetalae</taxon>
        <taxon>rosids</taxon>
        <taxon>malvids</taxon>
        <taxon>Brassicales</taxon>
        <taxon>Brassicaceae</taxon>
        <taxon>Brassiceae</taxon>
        <taxon>Brassica</taxon>
    </lineage>
</organism>
<sequence>MVDVLISGDFVDLCGSALDRVCMALYGPQGLVEEMSRFVGGLVACSLEIRSRLSDDALPRR</sequence>
<comment type="caution">
    <text evidence="1">The sequence shown here is derived from an EMBL/GenBank/DDBJ whole genome shotgun (WGS) entry which is preliminary data.</text>
</comment>
<reference evidence="1 2" key="1">
    <citation type="submission" date="2020-02" db="EMBL/GenBank/DDBJ databases">
        <authorList>
            <person name="Ma Q."/>
            <person name="Huang Y."/>
            <person name="Song X."/>
            <person name="Pei D."/>
        </authorList>
    </citation>
    <scope>NUCLEOTIDE SEQUENCE [LARGE SCALE GENOMIC DNA]</scope>
    <source>
        <strain evidence="1">Sxm20200214</strain>
        <tissue evidence="1">Leaf</tissue>
    </source>
</reference>
<keyword evidence="2" id="KW-1185">Reference proteome</keyword>
<dbReference type="EMBL" id="JAAMPC010000010">
    <property type="protein sequence ID" value="KAG2286029.1"/>
    <property type="molecule type" value="Genomic_DNA"/>
</dbReference>
<accession>A0A8X7RIJ4</accession>